<dbReference type="InterPro" id="IPR036412">
    <property type="entry name" value="HAD-like_sf"/>
</dbReference>
<proteinExistence type="predicted"/>
<dbReference type="SUPFAM" id="SSF56784">
    <property type="entry name" value="HAD-like"/>
    <property type="match status" value="1"/>
</dbReference>
<gene>
    <name evidence="3" type="ORF">QUF89_25850</name>
</gene>
<sequence length="227" mass="25609">MNRIQFTAIFDMDGTLFQTNKILGSSLERTFEILRSEGSWTGNTPLAKYQEIMGVPLTVVWETLLPKHPDHIRRQADQLFLDCLIQEIKQGNGQLFPLVMETLSTIKQLGISIFIASNGLVKYLEEICSYFGLHEFVTDIYSVERSSKGSKTELVQMLLKDYRIDSAIVIGDRKSDIEAAKKNGLSAVGCQFGFAEENELADADLFIADFSELQAYLSKWILKSAHQ</sequence>
<protein>
    <submittedName>
        <fullName evidence="3">HAD hydrolase-like protein</fullName>
    </submittedName>
</protein>
<dbReference type="PANTHER" id="PTHR43434:SF1">
    <property type="entry name" value="PHOSPHOGLYCOLATE PHOSPHATASE"/>
    <property type="match status" value="1"/>
</dbReference>
<dbReference type="Gene3D" id="3.40.50.1000">
    <property type="entry name" value="HAD superfamily/HAD-like"/>
    <property type="match status" value="1"/>
</dbReference>
<dbReference type="Pfam" id="PF13419">
    <property type="entry name" value="HAD_2"/>
    <property type="match status" value="1"/>
</dbReference>
<organism evidence="3 4">
    <name type="scientific">Peribacillus simplex</name>
    <dbReference type="NCBI Taxonomy" id="1478"/>
    <lineage>
        <taxon>Bacteria</taxon>
        <taxon>Bacillati</taxon>
        <taxon>Bacillota</taxon>
        <taxon>Bacilli</taxon>
        <taxon>Bacillales</taxon>
        <taxon>Bacillaceae</taxon>
        <taxon>Peribacillus</taxon>
    </lineage>
</organism>
<evidence type="ECO:0000313" key="3">
    <source>
        <dbReference type="EMBL" id="MDM5455512.1"/>
    </source>
</evidence>
<dbReference type="EMBL" id="JAUCEY010000008">
    <property type="protein sequence ID" value="MDM5455512.1"/>
    <property type="molecule type" value="Genomic_DNA"/>
</dbReference>
<dbReference type="InterPro" id="IPR050155">
    <property type="entry name" value="HAD-like_hydrolase_sf"/>
</dbReference>
<dbReference type="InterPro" id="IPR023198">
    <property type="entry name" value="PGP-like_dom2"/>
</dbReference>
<dbReference type="GO" id="GO:0005829">
    <property type="term" value="C:cytosol"/>
    <property type="evidence" value="ECO:0007669"/>
    <property type="project" value="TreeGrafter"/>
</dbReference>
<comment type="caution">
    <text evidence="3">The sequence shown here is derived from an EMBL/GenBank/DDBJ whole genome shotgun (WGS) entry which is preliminary data.</text>
</comment>
<dbReference type="InterPro" id="IPR041492">
    <property type="entry name" value="HAD_2"/>
</dbReference>
<reference evidence="3" key="1">
    <citation type="submission" date="2023-06" db="EMBL/GenBank/DDBJ databases">
        <title>Comparative genomics of Bacillaceae isolates and their secondary metabolite potential.</title>
        <authorList>
            <person name="Song L."/>
            <person name="Nielsen L.J."/>
            <person name="Mohite O."/>
            <person name="Xu X."/>
            <person name="Weber T."/>
            <person name="Kovacs A.T."/>
        </authorList>
    </citation>
    <scope>NUCLEOTIDE SEQUENCE</scope>
    <source>
        <strain evidence="3">D8_B_37</strain>
    </source>
</reference>
<keyword evidence="1 3" id="KW-0378">Hydrolase</keyword>
<accession>A0AAW7IN92</accession>
<dbReference type="GO" id="GO:0008967">
    <property type="term" value="F:phosphoglycolate phosphatase activity"/>
    <property type="evidence" value="ECO:0007669"/>
    <property type="project" value="TreeGrafter"/>
</dbReference>
<evidence type="ECO:0000256" key="1">
    <source>
        <dbReference type="ARBA" id="ARBA00022801"/>
    </source>
</evidence>
<dbReference type="Proteomes" id="UP001234602">
    <property type="component" value="Unassembled WGS sequence"/>
</dbReference>
<name>A0AAW7IN92_9BACI</name>
<keyword evidence="2" id="KW-0460">Magnesium</keyword>
<dbReference type="SFLD" id="SFLDG01129">
    <property type="entry name" value="C1.5:_HAD__Beta-PGM__Phosphata"/>
    <property type="match status" value="1"/>
</dbReference>
<dbReference type="GO" id="GO:0006281">
    <property type="term" value="P:DNA repair"/>
    <property type="evidence" value="ECO:0007669"/>
    <property type="project" value="TreeGrafter"/>
</dbReference>
<dbReference type="PANTHER" id="PTHR43434">
    <property type="entry name" value="PHOSPHOGLYCOLATE PHOSPHATASE"/>
    <property type="match status" value="1"/>
</dbReference>
<evidence type="ECO:0000256" key="2">
    <source>
        <dbReference type="ARBA" id="ARBA00022842"/>
    </source>
</evidence>
<dbReference type="AlphaFoldDB" id="A0AAW7IN92"/>
<evidence type="ECO:0000313" key="4">
    <source>
        <dbReference type="Proteomes" id="UP001234602"/>
    </source>
</evidence>
<dbReference type="SFLD" id="SFLDS00003">
    <property type="entry name" value="Haloacid_Dehalogenase"/>
    <property type="match status" value="1"/>
</dbReference>
<dbReference type="RefSeq" id="WP_289321120.1">
    <property type="nucleotide sequence ID" value="NZ_JAUCEY010000008.1"/>
</dbReference>
<dbReference type="Gene3D" id="1.10.150.240">
    <property type="entry name" value="Putative phosphatase, domain 2"/>
    <property type="match status" value="1"/>
</dbReference>
<dbReference type="InterPro" id="IPR023214">
    <property type="entry name" value="HAD_sf"/>
</dbReference>